<dbReference type="Proteomes" id="UP000316360">
    <property type="component" value="Unassembled WGS sequence"/>
</dbReference>
<dbReference type="SUPFAM" id="SSF51445">
    <property type="entry name" value="(Trans)glycosidases"/>
    <property type="match status" value="1"/>
</dbReference>
<dbReference type="EMBL" id="SOKJ01000423">
    <property type="protein sequence ID" value="TET07445.1"/>
    <property type="molecule type" value="Genomic_DNA"/>
</dbReference>
<gene>
    <name evidence="1" type="ORF">E3J84_07455</name>
</gene>
<dbReference type="AlphaFoldDB" id="A0A523RNV2"/>
<sequence length="550" mass="63874">MERLIRSHPSSVMVTFINEPFPPAKEKKGHRDLYRHELETFFETARKVIWIENPDRVVKNVEGDYEPPTRTGLSDFHCYTLWYTNHGLPIGKLHKGYLPALKKGWKTGCGEYGSEGLDPLSVMLENYPKEWLPKNIKDPWTPEKIIKAQTYDMHGDWYEEQYRIQDWIRESQAHQAFATRMMSDALRRRSDIIVSTALHLLIDAWPSGWMKALVAHDRSPKPAYFAFQKSMEGIRVNLRTDCFRVYGGQRVGIEAWVLNDTDMDLQGYKIMATLRKKDKDYSSFEINVKAKSCLPTYAGTISFDAPRVRDRETIYLDAALLDPEANIVNCERMALEAFEKETKPSQTRVMYIGRGIKDFFEKLNITAIPYQKDGKRPERILINSWEEYEKKSHSLLKWVAEGSRVLFLLDDIEKDKIEIKDTIIYLKKTGNGLTGITERGLTFVARNANESITRDFGPKDFSFWYNEEKDIIDFITEKYIDCHQITPLLFTYQKPTLHIIEMAENKGPKKKLPIVGYMPYGKGELIFSTLCLKGFVGVNPVLDRFLRKLL</sequence>
<organism evidence="1 2">
    <name type="scientific">Aerophobetes bacterium</name>
    <dbReference type="NCBI Taxonomy" id="2030807"/>
    <lineage>
        <taxon>Bacteria</taxon>
        <taxon>Candidatus Aerophobota</taxon>
    </lineage>
</organism>
<proteinExistence type="predicted"/>
<comment type="caution">
    <text evidence="1">The sequence shown here is derived from an EMBL/GenBank/DDBJ whole genome shotgun (WGS) entry which is preliminary data.</text>
</comment>
<accession>A0A523RNV2</accession>
<dbReference type="InterPro" id="IPR017853">
    <property type="entry name" value="GH"/>
</dbReference>
<protein>
    <submittedName>
        <fullName evidence="1">Uncharacterized protein</fullName>
    </submittedName>
</protein>
<evidence type="ECO:0000313" key="1">
    <source>
        <dbReference type="EMBL" id="TET07445.1"/>
    </source>
</evidence>
<dbReference type="Gene3D" id="3.20.20.80">
    <property type="entry name" value="Glycosidases"/>
    <property type="match status" value="1"/>
</dbReference>
<name>A0A523RNV2_UNCAE</name>
<reference evidence="1 2" key="1">
    <citation type="submission" date="2019-03" db="EMBL/GenBank/DDBJ databases">
        <title>Metabolic potential of uncultured bacteria and archaea associated with petroleum seepage in deep-sea sediments.</title>
        <authorList>
            <person name="Dong X."/>
            <person name="Hubert C."/>
        </authorList>
    </citation>
    <scope>NUCLEOTIDE SEQUENCE [LARGE SCALE GENOMIC DNA]</scope>
    <source>
        <strain evidence="1">E44_bin7</strain>
    </source>
</reference>
<evidence type="ECO:0000313" key="2">
    <source>
        <dbReference type="Proteomes" id="UP000316360"/>
    </source>
</evidence>